<protein>
    <submittedName>
        <fullName evidence="3">AAA-like domain protein</fullName>
    </submittedName>
</protein>
<dbReference type="InterPro" id="IPR008571">
    <property type="entry name" value="HerA-like"/>
</dbReference>
<accession>A0AAX1YED1</accession>
<dbReference type="EMBL" id="RJNF01000001">
    <property type="protein sequence ID" value="RSI60002.1"/>
    <property type="molecule type" value="Genomic_DNA"/>
</dbReference>
<dbReference type="InterPro" id="IPR027417">
    <property type="entry name" value="P-loop_NTPase"/>
</dbReference>
<dbReference type="SUPFAM" id="SSF52540">
    <property type="entry name" value="P-loop containing nucleoside triphosphate hydrolases"/>
    <property type="match status" value="1"/>
</dbReference>
<dbReference type="Pfam" id="PF01935">
    <property type="entry name" value="DUF87"/>
    <property type="match status" value="1"/>
</dbReference>
<dbReference type="PANTHER" id="PTHR42957:SF1">
    <property type="entry name" value="HELICASE MJ1565-RELATED"/>
    <property type="match status" value="1"/>
</dbReference>
<evidence type="ECO:0000313" key="3">
    <source>
        <dbReference type="EMBL" id="RSI60002.1"/>
    </source>
</evidence>
<dbReference type="Proteomes" id="UP000273998">
    <property type="component" value="Unassembled WGS sequence"/>
</dbReference>
<feature type="compositionally biased region" description="Low complexity" evidence="1">
    <location>
        <begin position="335"/>
        <end position="367"/>
    </location>
</feature>
<reference evidence="3 4" key="1">
    <citation type="submission" date="2018-11" db="EMBL/GenBank/DDBJ databases">
        <title>Species Designations Belie Phenotypic and Genotypic Heterogeneity in Oral Streptococci.</title>
        <authorList>
            <person name="Velsko I."/>
        </authorList>
    </citation>
    <scope>NUCLEOTIDE SEQUENCE [LARGE SCALE GENOMIC DNA]</scope>
    <source>
        <strain evidence="3 4">BCC42</strain>
    </source>
</reference>
<evidence type="ECO:0000256" key="1">
    <source>
        <dbReference type="SAM" id="MobiDB-lite"/>
    </source>
</evidence>
<dbReference type="Gene3D" id="3.40.50.300">
    <property type="entry name" value="P-loop containing nucleotide triphosphate hydrolases"/>
    <property type="match status" value="2"/>
</dbReference>
<organism evidence="3 4">
    <name type="scientific">Streptococcus salivarius</name>
    <dbReference type="NCBI Taxonomy" id="1304"/>
    <lineage>
        <taxon>Bacteria</taxon>
        <taxon>Bacillati</taxon>
        <taxon>Bacillota</taxon>
        <taxon>Bacilli</taxon>
        <taxon>Lactobacillales</taxon>
        <taxon>Streptococcaceae</taxon>
        <taxon>Streptococcus</taxon>
    </lineage>
</organism>
<sequence length="1170" mass="128779">MGIKNIINKAGAKAADKVAKLSALSPEQLKQVEEQREKYLADQPNISDEELTNRLLASCGVEIFNSYLEQIKELYVPIENKVEFGTDFQESYNIRYFNITKWVVDKKENSLEKLVNVYEVLSNEDCNIALVFNRTETNTEVFLAVVNTKNDSDNVNVENYRKRLLEAIKGNFPGSTVQNERGIGRIPCLANPKPYSVATVSNLPTAKSEKFISQTIEKLIDGIIPSQPSENYTLILLASPIQDIENRKLRLSELFSALAPYEKWQTNYTFTASDATTSMATFGVNVGASAGIQHGKNQSVNQSAGDTQTSGESQTDSSGQTDGTNTSHTDGTNKGSTTTGTVGMSSSSTTSASVTAGSSASVGTAGTKLGTNHSVTAGVSETVGVNTSLSQALTKGISSSDTIGQSTAKTVSRALAKTASRALSQTVGQTLGSSSGVNLGSNIGANFARASNVTATVGKNEGITQSFTNHNISHALKVLEEQMKRFEKGTAMGMWEFAAYVLSEDQNIANNVAHTYLALTQGEESFMSQSSVNLWRGDLGESSGDAEEIVAYLRELRHPLFGLNPNLLLADSTFSVYPSIVTSTVPLTGQELAFSLNFPRKSIPGLPILECAEFGRNIAKFDEEDVTDKMLHLGDIFHMYHKEDVPVNLNQNSLASHVFVTGSTGSGKSNTIYQLLNEGRKNGLKFLVVEPAKGEYKHVFGNHDDVSVYGTNPQLTPLLRLNPFSFPKEIHILEHLDRLIEIFNVCWPMYAAMPAVLKKAVEQSYQDCGWDLLESNNPYGRLYPNFNDIADNIKTIIDSSEYDDENKGAYKGALLTRIESLTNGINGLIFSNDELTNEHLFDTNVIVDLSRVGSTETKSLLMGILVLKLQEYRMTNGDMNAELKHITVLEEAHNLLKRTSTEQMSESANLLGKSVEMLANAIAEMRTYGEGFIIADQAPGLMDLSVIRNTNTKIIMRLPDFSDRELVGKSANLNDDQIIELAKLPKGVAAVYQNEWIQPVLCKVEKVEHDSNTFQNTFVGSATSKSFKANNVKSVILDYLITNWMTKGKHVDYSSVSELILNSNISSKIKRLLMEVNDSSGDVNLKSLRELVYELLDANRAIEKSKDEDDIHDWVDTVVHNFQLPIESYPKETINIILALVIEEHQFRDSSYENLFKRFVEVQTKEGGVY</sequence>
<comment type="caution">
    <text evidence="3">The sequence shown here is derived from an EMBL/GenBank/DDBJ whole genome shotgun (WGS) entry which is preliminary data.</text>
</comment>
<gene>
    <name evidence="3" type="ORF">D8867_00145</name>
</gene>
<dbReference type="InterPro" id="IPR002789">
    <property type="entry name" value="HerA_central"/>
</dbReference>
<evidence type="ECO:0000313" key="4">
    <source>
        <dbReference type="Proteomes" id="UP000273998"/>
    </source>
</evidence>
<name>A0AAX1YED1_STRSL</name>
<dbReference type="AlphaFoldDB" id="A0AAX1YED1"/>
<proteinExistence type="predicted"/>
<feature type="compositionally biased region" description="Polar residues" evidence="1">
    <location>
        <begin position="295"/>
        <end position="334"/>
    </location>
</feature>
<feature type="region of interest" description="Disordered" evidence="1">
    <location>
        <begin position="295"/>
        <end position="371"/>
    </location>
</feature>
<feature type="domain" description="Helicase HerA central" evidence="2">
    <location>
        <begin position="639"/>
        <end position="860"/>
    </location>
</feature>
<evidence type="ECO:0000259" key="2">
    <source>
        <dbReference type="Pfam" id="PF01935"/>
    </source>
</evidence>
<dbReference type="RefSeq" id="WP_125411806.1">
    <property type="nucleotide sequence ID" value="NZ_JADNFO010000003.1"/>
</dbReference>
<dbReference type="PANTHER" id="PTHR42957">
    <property type="entry name" value="HELICASE MJ1565-RELATED"/>
    <property type="match status" value="1"/>
</dbReference>